<dbReference type="GO" id="GO:0005886">
    <property type="term" value="C:plasma membrane"/>
    <property type="evidence" value="ECO:0007669"/>
    <property type="project" value="UniProtKB-SubCell"/>
</dbReference>
<organism evidence="12 13">
    <name type="scientific">Anthropogastromicrobium aceti</name>
    <dbReference type="NCBI Taxonomy" id="2981768"/>
    <lineage>
        <taxon>Bacteria</taxon>
        <taxon>Bacillati</taxon>
        <taxon>Bacillota</taxon>
        <taxon>Clostridia</taxon>
        <taxon>Lachnospirales</taxon>
        <taxon>Lachnospiraceae</taxon>
        <taxon>Anthropogastromicrobium</taxon>
    </lineage>
</organism>
<dbReference type="InterPro" id="IPR000515">
    <property type="entry name" value="MetI-like"/>
</dbReference>
<comment type="subcellular location">
    <subcellularLocation>
        <location evidence="1 10">Cell membrane</location>
        <topology evidence="1 10">Multi-pass membrane protein</topology>
    </subcellularLocation>
</comment>
<evidence type="ECO:0000256" key="6">
    <source>
        <dbReference type="ARBA" id="ARBA00022927"/>
    </source>
</evidence>
<dbReference type="Pfam" id="PF12911">
    <property type="entry name" value="OppC_N"/>
    <property type="match status" value="1"/>
</dbReference>
<keyword evidence="7 10" id="KW-1133">Transmembrane helix</keyword>
<evidence type="ECO:0000259" key="11">
    <source>
        <dbReference type="PROSITE" id="PS50928"/>
    </source>
</evidence>
<dbReference type="AlphaFoldDB" id="A0AAE3E428"/>
<dbReference type="CDD" id="cd06261">
    <property type="entry name" value="TM_PBP2"/>
    <property type="match status" value="1"/>
</dbReference>
<dbReference type="PANTHER" id="PTHR43386">
    <property type="entry name" value="OLIGOPEPTIDE TRANSPORT SYSTEM PERMEASE PROTEIN APPC"/>
    <property type="match status" value="1"/>
</dbReference>
<keyword evidence="3" id="KW-1003">Cell membrane</keyword>
<evidence type="ECO:0000313" key="13">
    <source>
        <dbReference type="Proteomes" id="UP001198200"/>
    </source>
</evidence>
<dbReference type="PROSITE" id="PS50928">
    <property type="entry name" value="ABC_TM1"/>
    <property type="match status" value="1"/>
</dbReference>
<dbReference type="GO" id="GO:0015031">
    <property type="term" value="P:protein transport"/>
    <property type="evidence" value="ECO:0007669"/>
    <property type="project" value="UniProtKB-KW"/>
</dbReference>
<evidence type="ECO:0000256" key="9">
    <source>
        <dbReference type="ARBA" id="ARBA00024202"/>
    </source>
</evidence>
<comment type="similarity">
    <text evidence="9">Belongs to the binding-protein-dependent transport system permease family. OppBC subfamily.</text>
</comment>
<keyword evidence="2 10" id="KW-0813">Transport</keyword>
<keyword evidence="6" id="KW-0653">Protein transport</keyword>
<dbReference type="PANTHER" id="PTHR43386:SF24">
    <property type="entry name" value="OLIGOPEPTIDE TRANSPORT SYSTEM PERMEASE PROTEIN AMID"/>
    <property type="match status" value="1"/>
</dbReference>
<proteinExistence type="inferred from homology"/>
<evidence type="ECO:0000256" key="2">
    <source>
        <dbReference type="ARBA" id="ARBA00022448"/>
    </source>
</evidence>
<dbReference type="InterPro" id="IPR035906">
    <property type="entry name" value="MetI-like_sf"/>
</dbReference>
<feature type="transmembrane region" description="Helical" evidence="10">
    <location>
        <begin position="420"/>
        <end position="440"/>
    </location>
</feature>
<dbReference type="Pfam" id="PF00528">
    <property type="entry name" value="BPD_transp_1"/>
    <property type="match status" value="1"/>
</dbReference>
<evidence type="ECO:0000256" key="5">
    <source>
        <dbReference type="ARBA" id="ARBA00022856"/>
    </source>
</evidence>
<evidence type="ECO:0000256" key="8">
    <source>
        <dbReference type="ARBA" id="ARBA00023136"/>
    </source>
</evidence>
<keyword evidence="4 10" id="KW-0812">Transmembrane</keyword>
<dbReference type="GO" id="GO:0015833">
    <property type="term" value="P:peptide transport"/>
    <property type="evidence" value="ECO:0007669"/>
    <property type="project" value="UniProtKB-KW"/>
</dbReference>
<feature type="transmembrane region" description="Helical" evidence="10">
    <location>
        <begin position="52"/>
        <end position="71"/>
    </location>
</feature>
<keyword evidence="5" id="KW-0571">Peptide transport</keyword>
<gene>
    <name evidence="12" type="ORF">LKD48_09375</name>
</gene>
<protein>
    <submittedName>
        <fullName evidence="12">ABC transporter permease</fullName>
    </submittedName>
</protein>
<evidence type="ECO:0000256" key="1">
    <source>
        <dbReference type="ARBA" id="ARBA00004651"/>
    </source>
</evidence>
<feature type="transmembrane region" description="Helical" evidence="10">
    <location>
        <begin position="306"/>
        <end position="328"/>
    </location>
</feature>
<evidence type="ECO:0000256" key="4">
    <source>
        <dbReference type="ARBA" id="ARBA00022692"/>
    </source>
</evidence>
<accession>A0AAE3E428</accession>
<reference evidence="12 13" key="1">
    <citation type="submission" date="2021-10" db="EMBL/GenBank/DDBJ databases">
        <title>Anaerobic single-cell dispensing facilitates the cultivation of human gut bacteria.</title>
        <authorList>
            <person name="Afrizal A."/>
        </authorList>
    </citation>
    <scope>NUCLEOTIDE SEQUENCE [LARGE SCALE GENOMIC DNA]</scope>
    <source>
        <strain evidence="12 13">CLA-AA-H224</strain>
    </source>
</reference>
<dbReference type="Gene3D" id="1.10.3720.10">
    <property type="entry name" value="MetI-like"/>
    <property type="match status" value="1"/>
</dbReference>
<dbReference type="GO" id="GO:0055085">
    <property type="term" value="P:transmembrane transport"/>
    <property type="evidence" value="ECO:0007669"/>
    <property type="project" value="InterPro"/>
</dbReference>
<dbReference type="InterPro" id="IPR025966">
    <property type="entry name" value="OppC_N"/>
</dbReference>
<feature type="domain" description="ABC transmembrane type-1" evidence="11">
    <location>
        <begin position="304"/>
        <end position="498"/>
    </location>
</feature>
<dbReference type="InterPro" id="IPR050366">
    <property type="entry name" value="BP-dependent_transpt_permease"/>
</dbReference>
<comment type="caution">
    <text evidence="12">The sequence shown here is derived from an EMBL/GenBank/DDBJ whole genome shotgun (WGS) entry which is preliminary data.</text>
</comment>
<dbReference type="SUPFAM" id="SSF161098">
    <property type="entry name" value="MetI-like"/>
    <property type="match status" value="1"/>
</dbReference>
<evidence type="ECO:0000256" key="3">
    <source>
        <dbReference type="ARBA" id="ARBA00022475"/>
    </source>
</evidence>
<dbReference type="RefSeq" id="WP_308731867.1">
    <property type="nucleotide sequence ID" value="NZ_JAJEQN010000022.1"/>
</dbReference>
<feature type="transmembrane region" description="Helical" evidence="10">
    <location>
        <begin position="367"/>
        <end position="387"/>
    </location>
</feature>
<dbReference type="EMBL" id="JAJEQN010000022">
    <property type="protein sequence ID" value="MCC2221842.1"/>
    <property type="molecule type" value="Genomic_DNA"/>
</dbReference>
<evidence type="ECO:0000256" key="7">
    <source>
        <dbReference type="ARBA" id="ARBA00022989"/>
    </source>
</evidence>
<keyword evidence="8 10" id="KW-0472">Membrane</keyword>
<sequence>MARKNTDYTNIPKEKFEFFDRSEAIHDKKLETKPVGYFKDAMMRFCRNKSSLTAAVIIALLLAFALIVPLVSHNNYTKSKTDTTYLQYGKLLPKSKLFSWAGWDGAKRETISSDMYAYYEAMETERGVNAITKVYKADYEDSSSTSNSTFYDVRVDSYSKIGMLNLTLTKAEYEAIQDWQDENQIQVIYPSVDSKSIQAPNLRSDPNIWYKCTNKGAPKLDKDGNITPIYLTKGKDGDYHSLRIAGDDGSYRYATVTGSSTSMSFKVRVDALSYFQYRYGHEPIFLFGTNAYGQDILTRMAEGARFSLLFALIISAINLAIGAVYGAIEGFYGGAIDLIMERISDILNDVPFIVVTSLFQLHLASKVGVVPSLLFAFVLTGWIGMASKTRMQFYRYKNQEYILAARTLGAKDSRLMFKHIFPNAIGTLITSAVLTVPSVIYSESNMTYLGIVNLDSSNMTSLGTMLSQGTSMLTTYPHIILFPAIYISLLMISFNLFGNGLRDAFNPSLRGTEE</sequence>
<evidence type="ECO:0000256" key="10">
    <source>
        <dbReference type="RuleBase" id="RU363032"/>
    </source>
</evidence>
<evidence type="ECO:0000313" key="12">
    <source>
        <dbReference type="EMBL" id="MCC2221842.1"/>
    </source>
</evidence>
<dbReference type="Proteomes" id="UP001198200">
    <property type="component" value="Unassembled WGS sequence"/>
</dbReference>
<name>A0AAE3E428_9FIRM</name>
<feature type="transmembrane region" description="Helical" evidence="10">
    <location>
        <begin position="475"/>
        <end position="497"/>
    </location>
</feature>
<keyword evidence="13" id="KW-1185">Reference proteome</keyword>